<evidence type="ECO:0000256" key="1">
    <source>
        <dbReference type="ARBA" id="ARBA00022679"/>
    </source>
</evidence>
<accession>A0A7X2TFX9</accession>
<dbReference type="Gene3D" id="3.40.1190.20">
    <property type="match status" value="1"/>
</dbReference>
<protein>
    <recommendedName>
        <fullName evidence="3">Carbohydrate kinase PfkB domain-containing protein</fullName>
    </recommendedName>
</protein>
<feature type="domain" description="Carbohydrate kinase PfkB" evidence="3">
    <location>
        <begin position="1"/>
        <end position="286"/>
    </location>
</feature>
<dbReference type="PANTHER" id="PTHR10584:SF167">
    <property type="entry name" value="PFKB DOMAIN PROTEIN"/>
    <property type="match status" value="1"/>
</dbReference>
<dbReference type="RefSeq" id="WP_154505283.1">
    <property type="nucleotide sequence ID" value="NZ_VUMN01000024.1"/>
</dbReference>
<keyword evidence="2" id="KW-0418">Kinase</keyword>
<evidence type="ECO:0000259" key="3">
    <source>
        <dbReference type="Pfam" id="PF00294"/>
    </source>
</evidence>
<dbReference type="GO" id="GO:0016301">
    <property type="term" value="F:kinase activity"/>
    <property type="evidence" value="ECO:0007669"/>
    <property type="project" value="UniProtKB-KW"/>
</dbReference>
<evidence type="ECO:0000256" key="2">
    <source>
        <dbReference type="ARBA" id="ARBA00022777"/>
    </source>
</evidence>
<dbReference type="InterPro" id="IPR011611">
    <property type="entry name" value="PfkB_dom"/>
</dbReference>
<comment type="caution">
    <text evidence="4">The sequence shown here is derived from an EMBL/GenBank/DDBJ whole genome shotgun (WGS) entry which is preliminary data.</text>
</comment>
<keyword evidence="5" id="KW-1185">Reference proteome</keyword>
<evidence type="ECO:0000313" key="5">
    <source>
        <dbReference type="Proteomes" id="UP000461880"/>
    </source>
</evidence>
<dbReference type="InterPro" id="IPR029056">
    <property type="entry name" value="Ribokinase-like"/>
</dbReference>
<name>A0A7X2TFX9_9FIRM</name>
<dbReference type="AlphaFoldDB" id="A0A7X2TFX9"/>
<dbReference type="Pfam" id="PF00294">
    <property type="entry name" value="PfkB"/>
    <property type="match status" value="1"/>
</dbReference>
<dbReference type="EMBL" id="VUMN01000024">
    <property type="protein sequence ID" value="MSS59132.1"/>
    <property type="molecule type" value="Genomic_DNA"/>
</dbReference>
<organism evidence="4 5">
    <name type="scientific">Stecheria intestinalis</name>
    <dbReference type="NCBI Taxonomy" id="2606630"/>
    <lineage>
        <taxon>Bacteria</taxon>
        <taxon>Bacillati</taxon>
        <taxon>Bacillota</taxon>
        <taxon>Erysipelotrichia</taxon>
        <taxon>Erysipelotrichales</taxon>
        <taxon>Erysipelotrichaceae</taxon>
        <taxon>Stecheria</taxon>
    </lineage>
</organism>
<gene>
    <name evidence="4" type="ORF">FYJ51_09520</name>
</gene>
<evidence type="ECO:0000313" key="4">
    <source>
        <dbReference type="EMBL" id="MSS59132.1"/>
    </source>
</evidence>
<proteinExistence type="predicted"/>
<dbReference type="SUPFAM" id="SSF53613">
    <property type="entry name" value="Ribokinase-like"/>
    <property type="match status" value="1"/>
</dbReference>
<dbReference type="Proteomes" id="UP000461880">
    <property type="component" value="Unassembled WGS sequence"/>
</dbReference>
<keyword evidence="1" id="KW-0808">Transferase</keyword>
<dbReference type="PANTHER" id="PTHR10584">
    <property type="entry name" value="SUGAR KINASE"/>
    <property type="match status" value="1"/>
</dbReference>
<sequence>MKNVLMIGASAADLAASVKALPKGNEDLNAERTWLRAGGEGYCAAAVFQSLNMPYTLLSSAGEGQYADFVRESLKARGITPPLKVSGITGCTYTMIDPKGNTGMMMVPGSEYSFDASELEGIDESEISWLYVSGDLFAHERKDELLKVLKNWRGKIFLRLGEQGVMIDLLLMKALYGLHPVMHLTEAEAWTLARGQGDSLIAIVQSVTKETGNTVIVYLQNGGCLYAEGRSCISIPAPKTMNDKDLSGSGAAHASAFLAAVCAGMKPRSAGSFADLYASEVRSCEENVLPSESAGRMRRRMAEMILGKEVADPE</sequence>
<reference evidence="4 5" key="1">
    <citation type="submission" date="2019-08" db="EMBL/GenBank/DDBJ databases">
        <title>In-depth cultivation of the pig gut microbiome towards novel bacterial diversity and tailored functional studies.</title>
        <authorList>
            <person name="Wylensek D."/>
            <person name="Hitch T.C.A."/>
            <person name="Clavel T."/>
        </authorList>
    </citation>
    <scope>NUCLEOTIDE SEQUENCE [LARGE SCALE GENOMIC DNA]</scope>
    <source>
        <strain evidence="4 5">Oil+RF-744-GAM-WT-6</strain>
    </source>
</reference>